<keyword evidence="2" id="KW-1133">Transmembrane helix</keyword>
<feature type="chain" id="PRO_5045343087" description="Gram-positive cocci surface proteins LPxTG domain-containing protein" evidence="3">
    <location>
        <begin position="30"/>
        <end position="285"/>
    </location>
</feature>
<keyword evidence="2" id="KW-0472">Membrane</keyword>
<feature type="transmembrane region" description="Helical" evidence="2">
    <location>
        <begin position="259"/>
        <end position="280"/>
    </location>
</feature>
<evidence type="ECO:0000256" key="1">
    <source>
        <dbReference type="SAM" id="MobiDB-lite"/>
    </source>
</evidence>
<dbReference type="EMBL" id="JACBZN010000001">
    <property type="protein sequence ID" value="NYI39241.1"/>
    <property type="molecule type" value="Genomic_DNA"/>
</dbReference>
<comment type="caution">
    <text evidence="4">The sequence shown here is derived from an EMBL/GenBank/DDBJ whole genome shotgun (WGS) entry which is preliminary data.</text>
</comment>
<keyword evidence="3" id="KW-0732">Signal</keyword>
<evidence type="ECO:0000256" key="3">
    <source>
        <dbReference type="SAM" id="SignalP"/>
    </source>
</evidence>
<feature type="region of interest" description="Disordered" evidence="1">
    <location>
        <begin position="138"/>
        <end position="259"/>
    </location>
</feature>
<evidence type="ECO:0000256" key="2">
    <source>
        <dbReference type="SAM" id="Phobius"/>
    </source>
</evidence>
<feature type="compositionally biased region" description="Pro residues" evidence="1">
    <location>
        <begin position="144"/>
        <end position="159"/>
    </location>
</feature>
<gene>
    <name evidence="4" type="ORF">BJ975_002616</name>
</gene>
<name>A0ABX2SK07_9ACTN</name>
<accession>A0ABX2SK07</accession>
<sequence>MTRLVHRLLAATLLGVAAGPAALSAPAHAAACTGGKGVTVVVGSSVGCDATGGGVAASNFADAGHQLSFASRAPGFVCRVDGAPASDPCVEASPADAYWGLFWSDGKKGTWTYSSLGVTSLKVPQGGSVAFVFQDSSSRTWPSVKPPVAAPAPTPPPSRPTSASPKPGSKEQGSKASTPKRSTPSTRAASPASSAPSATASASAGATPSPSTATPSASASTATPSASAPAASAGTDDDVAGAPAVQPTAAEGSDATSGAALATAAAVVVVLAAAGGVVWYRRRAG</sequence>
<keyword evidence="2" id="KW-0812">Transmembrane</keyword>
<feature type="compositionally biased region" description="Low complexity" evidence="1">
    <location>
        <begin position="182"/>
        <end position="233"/>
    </location>
</feature>
<reference evidence="4 5" key="1">
    <citation type="submission" date="2020-07" db="EMBL/GenBank/DDBJ databases">
        <title>Sequencing the genomes of 1000 actinobacteria strains.</title>
        <authorList>
            <person name="Klenk H.-P."/>
        </authorList>
    </citation>
    <scope>NUCLEOTIDE SEQUENCE [LARGE SCALE GENOMIC DNA]</scope>
    <source>
        <strain evidence="4 5">DSM 19087</strain>
    </source>
</reference>
<feature type="signal peptide" evidence="3">
    <location>
        <begin position="1"/>
        <end position="29"/>
    </location>
</feature>
<evidence type="ECO:0000313" key="4">
    <source>
        <dbReference type="EMBL" id="NYI39241.1"/>
    </source>
</evidence>
<proteinExistence type="predicted"/>
<evidence type="ECO:0000313" key="5">
    <source>
        <dbReference type="Proteomes" id="UP000587211"/>
    </source>
</evidence>
<organism evidence="4 5">
    <name type="scientific">Aeromicrobium tamlense</name>
    <dbReference type="NCBI Taxonomy" id="375541"/>
    <lineage>
        <taxon>Bacteria</taxon>
        <taxon>Bacillati</taxon>
        <taxon>Actinomycetota</taxon>
        <taxon>Actinomycetes</taxon>
        <taxon>Propionibacteriales</taxon>
        <taxon>Nocardioidaceae</taxon>
        <taxon>Aeromicrobium</taxon>
    </lineage>
</organism>
<keyword evidence="5" id="KW-1185">Reference proteome</keyword>
<protein>
    <recommendedName>
        <fullName evidence="6">Gram-positive cocci surface proteins LPxTG domain-containing protein</fullName>
    </recommendedName>
</protein>
<evidence type="ECO:0008006" key="6">
    <source>
        <dbReference type="Google" id="ProtNLM"/>
    </source>
</evidence>
<dbReference type="Proteomes" id="UP000587211">
    <property type="component" value="Unassembled WGS sequence"/>
</dbReference>